<dbReference type="Proteomes" id="UP000000600">
    <property type="component" value="Unassembled WGS sequence"/>
</dbReference>
<proteinExistence type="predicted"/>
<keyword evidence="1" id="KW-1133">Transmembrane helix</keyword>
<organism evidence="2 3">
    <name type="scientific">Paramecium tetraurelia</name>
    <dbReference type="NCBI Taxonomy" id="5888"/>
    <lineage>
        <taxon>Eukaryota</taxon>
        <taxon>Sar</taxon>
        <taxon>Alveolata</taxon>
        <taxon>Ciliophora</taxon>
        <taxon>Intramacronucleata</taxon>
        <taxon>Oligohymenophorea</taxon>
        <taxon>Peniculida</taxon>
        <taxon>Parameciidae</taxon>
        <taxon>Paramecium</taxon>
    </lineage>
</organism>
<dbReference type="RefSeq" id="XP_001433894.1">
    <property type="nucleotide sequence ID" value="XM_001433857.1"/>
</dbReference>
<gene>
    <name evidence="2" type="ORF">GSPATT00035626001</name>
</gene>
<evidence type="ECO:0000256" key="1">
    <source>
        <dbReference type="SAM" id="Phobius"/>
    </source>
</evidence>
<dbReference type="InParanoid" id="A0C6T0"/>
<accession>A0C6T0</accession>
<name>A0C6T0_PARTE</name>
<dbReference type="HOGENOM" id="CLU_974725_0_0_1"/>
<keyword evidence="1" id="KW-0812">Transmembrane</keyword>
<dbReference type="KEGG" id="ptm:GSPATT00035626001"/>
<dbReference type="AlphaFoldDB" id="A0C6T0"/>
<sequence>MLNIYIYYQSKILIQRCKIKKNKASLKIFQYDLKLWLNPIQHQHQNQKNNQSNKSQNKKNKKNIKIHWLPRCLNQHSSFIFKTKERNFNNNIQIYNFKKSQNQLLVNGKIYQKKFSSHITIKPQKTEVVTHKKMNSIAHKQANKSTARVKPKPINQLQKKKKSNRKWIKMKILILLVQRSARNDIYKKIHLKQLMFKIFIGIYLFFIISTLLPKILNDYILQLHLLLYNPTQQLNLQKIILTKLSYRNQNAKKQNKHKIQEQKIFVFNQIDLKISCLIPNQQYTLN</sequence>
<keyword evidence="1" id="KW-0472">Membrane</keyword>
<protein>
    <recommendedName>
        <fullName evidence="4">Transmembrane protein</fullName>
    </recommendedName>
</protein>
<keyword evidence="3" id="KW-1185">Reference proteome</keyword>
<evidence type="ECO:0000313" key="3">
    <source>
        <dbReference type="Proteomes" id="UP000000600"/>
    </source>
</evidence>
<dbReference type="GeneID" id="5019679"/>
<feature type="transmembrane region" description="Helical" evidence="1">
    <location>
        <begin position="194"/>
        <end position="212"/>
    </location>
</feature>
<reference evidence="2 3" key="1">
    <citation type="journal article" date="2006" name="Nature">
        <title>Global trends of whole-genome duplications revealed by the ciliate Paramecium tetraurelia.</title>
        <authorList>
            <consortium name="Genoscope"/>
            <person name="Aury J.-M."/>
            <person name="Jaillon O."/>
            <person name="Duret L."/>
            <person name="Noel B."/>
            <person name="Jubin C."/>
            <person name="Porcel B.M."/>
            <person name="Segurens B."/>
            <person name="Daubin V."/>
            <person name="Anthouard V."/>
            <person name="Aiach N."/>
            <person name="Arnaiz O."/>
            <person name="Billaut A."/>
            <person name="Beisson J."/>
            <person name="Blanc I."/>
            <person name="Bouhouche K."/>
            <person name="Camara F."/>
            <person name="Duharcourt S."/>
            <person name="Guigo R."/>
            <person name="Gogendeau D."/>
            <person name="Katinka M."/>
            <person name="Keller A.-M."/>
            <person name="Kissmehl R."/>
            <person name="Klotz C."/>
            <person name="Koll F."/>
            <person name="Le Moue A."/>
            <person name="Lepere C."/>
            <person name="Malinsky S."/>
            <person name="Nowacki M."/>
            <person name="Nowak J.K."/>
            <person name="Plattner H."/>
            <person name="Poulain J."/>
            <person name="Ruiz F."/>
            <person name="Serrano V."/>
            <person name="Zagulski M."/>
            <person name="Dessen P."/>
            <person name="Betermier M."/>
            <person name="Weissenbach J."/>
            <person name="Scarpelli C."/>
            <person name="Schachter V."/>
            <person name="Sperling L."/>
            <person name="Meyer E."/>
            <person name="Cohen J."/>
            <person name="Wincker P."/>
        </authorList>
    </citation>
    <scope>NUCLEOTIDE SEQUENCE [LARGE SCALE GENOMIC DNA]</scope>
    <source>
        <strain evidence="2 3">Stock d4-2</strain>
    </source>
</reference>
<dbReference type="EMBL" id="CT868045">
    <property type="protein sequence ID" value="CAK66497.1"/>
    <property type="molecule type" value="Genomic_DNA"/>
</dbReference>
<evidence type="ECO:0008006" key="4">
    <source>
        <dbReference type="Google" id="ProtNLM"/>
    </source>
</evidence>
<evidence type="ECO:0000313" key="2">
    <source>
        <dbReference type="EMBL" id="CAK66497.1"/>
    </source>
</evidence>